<evidence type="ECO:0000256" key="6">
    <source>
        <dbReference type="ARBA" id="ARBA00022989"/>
    </source>
</evidence>
<feature type="binding site" evidence="11">
    <location>
        <position position="250"/>
    </location>
    <ligand>
        <name>Mn(2+)</name>
        <dbReference type="ChEBI" id="CHEBI:29035"/>
    </ligand>
</feature>
<dbReference type="GO" id="GO:0042285">
    <property type="term" value="F:xylosyltransferase activity"/>
    <property type="evidence" value="ECO:0007669"/>
    <property type="project" value="TreeGrafter"/>
</dbReference>
<evidence type="ECO:0000256" key="12">
    <source>
        <dbReference type="RuleBase" id="RU363127"/>
    </source>
</evidence>
<dbReference type="Pfam" id="PF03360">
    <property type="entry name" value="Glyco_transf_43"/>
    <property type="match status" value="1"/>
</dbReference>
<keyword evidence="11" id="KW-0479">Metal-binding</keyword>
<evidence type="ECO:0000256" key="10">
    <source>
        <dbReference type="ARBA" id="ARBA00023316"/>
    </source>
</evidence>
<dbReference type="PANTHER" id="PTHR10896:SF65">
    <property type="entry name" value="GALACTOSYLGALACTOSYLXYLOSYLPROTEIN 3-BETA-GLUCURONOSYLTRANSFERASE 3"/>
    <property type="match status" value="1"/>
</dbReference>
<reference evidence="15 16" key="1">
    <citation type="journal article" date="2020" name="IScience">
        <title>Genome Sequencing of the Endangered Kingdonia uniflora (Circaeasteraceae, Ranunculales) Reveals Potential Mechanisms of Evolutionary Specialization.</title>
        <authorList>
            <person name="Sun Y."/>
            <person name="Deng T."/>
            <person name="Zhang A."/>
            <person name="Moore M.J."/>
            <person name="Landis J.B."/>
            <person name="Lin N."/>
            <person name="Zhang H."/>
            <person name="Zhang X."/>
            <person name="Huang J."/>
            <person name="Zhang X."/>
            <person name="Sun H."/>
            <person name="Wang H."/>
        </authorList>
    </citation>
    <scope>NUCLEOTIDE SEQUENCE [LARGE SCALE GENOMIC DNA]</scope>
    <source>
        <strain evidence="15">TB1705</strain>
        <tissue evidence="15">Leaf</tissue>
    </source>
</reference>
<evidence type="ECO:0000256" key="8">
    <source>
        <dbReference type="ARBA" id="ARBA00023136"/>
    </source>
</evidence>
<protein>
    <recommendedName>
        <fullName evidence="12">Glycosyltransferases</fullName>
        <ecNumber evidence="12">2.4.-.-</ecNumber>
    </recommendedName>
</protein>
<dbReference type="GO" id="GO:0071555">
    <property type="term" value="P:cell wall organization"/>
    <property type="evidence" value="ECO:0007669"/>
    <property type="project" value="UniProtKB-KW"/>
</dbReference>
<dbReference type="EC" id="2.4.-.-" evidence="12"/>
<dbReference type="PANTHER" id="PTHR10896">
    <property type="entry name" value="GALACTOSYLGALACTOSYLXYLOSYLPROTEIN 3-BETA-GLUCURONOSYLTRANSFERASE BETA-1,3-GLUCURONYLTRANSFERASE"/>
    <property type="match status" value="1"/>
</dbReference>
<dbReference type="EMBL" id="JACGCM010000853">
    <property type="protein sequence ID" value="KAF6165421.1"/>
    <property type="molecule type" value="Genomic_DNA"/>
</dbReference>
<dbReference type="Gene3D" id="3.90.550.10">
    <property type="entry name" value="Spore Coat Polysaccharide Biosynthesis Protein SpsA, Chain A"/>
    <property type="match status" value="1"/>
</dbReference>
<dbReference type="GO" id="GO:0015018">
    <property type="term" value="F:galactosylgalactosylxylosylprotein 3-beta-glucuronosyltransferase activity"/>
    <property type="evidence" value="ECO:0007669"/>
    <property type="project" value="InterPro"/>
</dbReference>
<keyword evidence="4 12" id="KW-0812">Transmembrane</keyword>
<evidence type="ECO:0000256" key="13">
    <source>
        <dbReference type="SAM" id="MobiDB-lite"/>
    </source>
</evidence>
<evidence type="ECO:0000256" key="1">
    <source>
        <dbReference type="ARBA" id="ARBA00004323"/>
    </source>
</evidence>
<organism evidence="15 16">
    <name type="scientific">Kingdonia uniflora</name>
    <dbReference type="NCBI Taxonomy" id="39325"/>
    <lineage>
        <taxon>Eukaryota</taxon>
        <taxon>Viridiplantae</taxon>
        <taxon>Streptophyta</taxon>
        <taxon>Embryophyta</taxon>
        <taxon>Tracheophyta</taxon>
        <taxon>Spermatophyta</taxon>
        <taxon>Magnoliopsida</taxon>
        <taxon>Ranunculales</taxon>
        <taxon>Circaeasteraceae</taxon>
        <taxon>Kingdonia</taxon>
    </lineage>
</organism>
<comment type="function">
    <text evidence="12">Involved in the synthesis of glucuronoxylan hemicellulose in secondary cell walls.</text>
</comment>
<comment type="cofactor">
    <cofactor evidence="11">
        <name>Mn(2+)</name>
        <dbReference type="ChEBI" id="CHEBI:29035"/>
    </cofactor>
</comment>
<dbReference type="SUPFAM" id="SSF53448">
    <property type="entry name" value="Nucleotide-diphospho-sugar transferases"/>
    <property type="match status" value="1"/>
</dbReference>
<dbReference type="Pfam" id="PF03732">
    <property type="entry name" value="Retrotrans_gag"/>
    <property type="match status" value="1"/>
</dbReference>
<evidence type="ECO:0000313" key="16">
    <source>
        <dbReference type="Proteomes" id="UP000541444"/>
    </source>
</evidence>
<evidence type="ECO:0000256" key="2">
    <source>
        <dbReference type="ARBA" id="ARBA00007706"/>
    </source>
</evidence>
<dbReference type="InterPro" id="IPR029044">
    <property type="entry name" value="Nucleotide-diphossugar_trans"/>
</dbReference>
<dbReference type="Proteomes" id="UP000541444">
    <property type="component" value="Unassembled WGS sequence"/>
</dbReference>
<comment type="similarity">
    <text evidence="2 12">Belongs to the glycosyltransferase 43 family.</text>
</comment>
<comment type="subcellular location">
    <subcellularLocation>
        <location evidence="1 12">Golgi apparatus membrane</location>
        <topology evidence="1 12">Single-pass type II membrane protein</topology>
    </subcellularLocation>
</comment>
<keyword evidence="10 12" id="KW-0961">Cell wall biogenesis/degradation</keyword>
<keyword evidence="7 12" id="KW-0333">Golgi apparatus</keyword>
<accession>A0A7J7NDX2</accession>
<dbReference type="GO" id="GO:0010417">
    <property type="term" value="P:glucuronoxylan biosynthetic process"/>
    <property type="evidence" value="ECO:0007669"/>
    <property type="project" value="TreeGrafter"/>
</dbReference>
<keyword evidence="8 12" id="KW-0472">Membrane</keyword>
<proteinExistence type="inferred from homology"/>
<dbReference type="InterPro" id="IPR005027">
    <property type="entry name" value="Glyco_trans_43"/>
</dbReference>
<keyword evidence="16" id="KW-1185">Reference proteome</keyword>
<evidence type="ECO:0000313" key="15">
    <source>
        <dbReference type="EMBL" id="KAF6165421.1"/>
    </source>
</evidence>
<evidence type="ECO:0000256" key="9">
    <source>
        <dbReference type="ARBA" id="ARBA00023180"/>
    </source>
</evidence>
<keyword evidence="6 12" id="KW-1133">Transmembrane helix</keyword>
<dbReference type="GO" id="GO:0000139">
    <property type="term" value="C:Golgi membrane"/>
    <property type="evidence" value="ECO:0007669"/>
    <property type="project" value="UniProtKB-SubCell"/>
</dbReference>
<sequence>MASIRRAQSPVYHHHTRTPFSLPSSSHKFLHGSKYSSTSPQPHFIGSLQRFLNSIFIQISRKGNTSSSNHHSWKWPFFLFLVYFVLGFAIGFGQFGFIDDDSMKHGEFLFLSKIKPRYGGVRGEKIILETVKLGVRVGGLEDLKDDGFRGVRQLIIVTPHNRALQGYFLCRLSQVLRLAKPLVLWVVVEYNAALMEISEILRRSGVMYKHLVCKKNSMNVKDKGVHQRNTVLEHIGCHKLDGIMYFIDDDNIYSLELFESLREISGVVADEAVVSQESSGSVPIPQTEPIVFEAGVSVGLAPGVQLHQGTPLTPVIPGHPGVVPVPAASGVSAGMKQFMESFVERFFDQYFLQSYRDACISEFYTLEQGDMSVARYDQRFNELVHYAPFIVQDVEQKKIKILRGLRPFFRRFLISSGASTYKEVLSKVLALEQNEAEDCRSRDARNPVRQDTRPDKGKAVYTQYDSLGLKRQRFEGTPVWATGEQYLERAQLSSRTC</sequence>
<evidence type="ECO:0000256" key="4">
    <source>
        <dbReference type="ARBA" id="ARBA00022692"/>
    </source>
</evidence>
<comment type="caution">
    <text evidence="15">The sequence shown here is derived from an EMBL/GenBank/DDBJ whole genome shotgun (WGS) entry which is preliminary data.</text>
</comment>
<evidence type="ECO:0000256" key="7">
    <source>
        <dbReference type="ARBA" id="ARBA00023034"/>
    </source>
</evidence>
<keyword evidence="5 12" id="KW-0735">Signal-anchor</keyword>
<dbReference type="GO" id="GO:0046872">
    <property type="term" value="F:metal ion binding"/>
    <property type="evidence" value="ECO:0007669"/>
    <property type="project" value="UniProtKB-KW"/>
</dbReference>
<dbReference type="AlphaFoldDB" id="A0A7J7NDX2"/>
<dbReference type="OrthoDB" id="675023at2759"/>
<evidence type="ECO:0000256" key="5">
    <source>
        <dbReference type="ARBA" id="ARBA00022968"/>
    </source>
</evidence>
<feature type="domain" description="Retrotransposon gag" evidence="14">
    <location>
        <begin position="340"/>
        <end position="407"/>
    </location>
</feature>
<evidence type="ECO:0000259" key="14">
    <source>
        <dbReference type="Pfam" id="PF03732"/>
    </source>
</evidence>
<dbReference type="InterPro" id="IPR005162">
    <property type="entry name" value="Retrotrans_gag_dom"/>
</dbReference>
<evidence type="ECO:0000256" key="3">
    <source>
        <dbReference type="ARBA" id="ARBA00022679"/>
    </source>
</evidence>
<feature type="region of interest" description="Disordered" evidence="13">
    <location>
        <begin position="1"/>
        <end position="25"/>
    </location>
</feature>
<name>A0A7J7NDX2_9MAGN</name>
<evidence type="ECO:0000256" key="11">
    <source>
        <dbReference type="PIRSR" id="PIRSR605027-3"/>
    </source>
</evidence>
<keyword evidence="9" id="KW-0325">Glycoprotein</keyword>
<feature type="transmembrane region" description="Helical" evidence="12">
    <location>
        <begin position="77"/>
        <end position="97"/>
    </location>
</feature>
<keyword evidence="11" id="KW-0464">Manganese</keyword>
<gene>
    <name evidence="15" type="ORF">GIB67_017903</name>
</gene>
<dbReference type="GO" id="GO:0009834">
    <property type="term" value="P:plant-type secondary cell wall biogenesis"/>
    <property type="evidence" value="ECO:0007669"/>
    <property type="project" value="TreeGrafter"/>
</dbReference>
<keyword evidence="3 12" id="KW-0808">Transferase</keyword>